<evidence type="ECO:0000313" key="13">
    <source>
        <dbReference type="Proteomes" id="UP001476798"/>
    </source>
</evidence>
<protein>
    <recommendedName>
        <fullName evidence="11">G-protein coupled receptors family 1 profile domain-containing protein</fullName>
    </recommendedName>
</protein>
<feature type="non-terminal residue" evidence="12">
    <location>
        <position position="229"/>
    </location>
</feature>
<keyword evidence="2 9" id="KW-0812">Transmembrane</keyword>
<evidence type="ECO:0000256" key="9">
    <source>
        <dbReference type="RuleBase" id="RU000688"/>
    </source>
</evidence>
<dbReference type="InterPro" id="IPR000276">
    <property type="entry name" value="GPCR_Rhodpsn"/>
</dbReference>
<keyword evidence="4 9" id="KW-0297">G-protein coupled receptor</keyword>
<evidence type="ECO:0000256" key="3">
    <source>
        <dbReference type="ARBA" id="ARBA00022989"/>
    </source>
</evidence>
<gene>
    <name evidence="12" type="ORF">GOODEAATRI_008524</name>
</gene>
<dbReference type="PROSITE" id="PS00237">
    <property type="entry name" value="G_PROTEIN_RECEP_F1_1"/>
    <property type="match status" value="1"/>
</dbReference>
<organism evidence="12 13">
    <name type="scientific">Goodea atripinnis</name>
    <dbReference type="NCBI Taxonomy" id="208336"/>
    <lineage>
        <taxon>Eukaryota</taxon>
        <taxon>Metazoa</taxon>
        <taxon>Chordata</taxon>
        <taxon>Craniata</taxon>
        <taxon>Vertebrata</taxon>
        <taxon>Euteleostomi</taxon>
        <taxon>Actinopterygii</taxon>
        <taxon>Neopterygii</taxon>
        <taxon>Teleostei</taxon>
        <taxon>Neoteleostei</taxon>
        <taxon>Acanthomorphata</taxon>
        <taxon>Ovalentaria</taxon>
        <taxon>Atherinomorphae</taxon>
        <taxon>Cyprinodontiformes</taxon>
        <taxon>Goodeidae</taxon>
        <taxon>Goodea</taxon>
    </lineage>
</organism>
<keyword evidence="7" id="KW-0325">Glycoprotein</keyword>
<proteinExistence type="inferred from homology"/>
<sequence length="229" mass="25652">MYCSILTMMAIGIDRYLGIVKPMTFRKNKRRKSVAVISCLLMWGVVLGVLYPLMTTDLTFDIPELGITTCFDVLKKSMLPSVAAWAAFLFTMVFLLFLLPFCVTMFCYVSVIYKLSSDSKSAQKGRAIRLAVVVLLVFVLCFAPNNILLLSHSVLRLFYNKSLYMAYKLSLSSFSFQCFLVSAGQLNSKTTMALNPVISKLSGKLVVLASSSPRRLEILRNTVCAFMYT</sequence>
<dbReference type="Pfam" id="PF00001">
    <property type="entry name" value="7tm_1"/>
    <property type="match status" value="1"/>
</dbReference>
<comment type="caution">
    <text evidence="12">The sequence shown here is derived from an EMBL/GenBank/DDBJ whole genome shotgun (WGS) entry which is preliminary data.</text>
</comment>
<evidence type="ECO:0000256" key="8">
    <source>
        <dbReference type="ARBA" id="ARBA00023224"/>
    </source>
</evidence>
<dbReference type="InterPro" id="IPR017452">
    <property type="entry name" value="GPCR_Rhodpsn_7TM"/>
</dbReference>
<dbReference type="PANTHER" id="PTHR24232">
    <property type="entry name" value="G-PROTEIN COUPLED RECEPTOR"/>
    <property type="match status" value="1"/>
</dbReference>
<keyword evidence="5 10" id="KW-0472">Membrane</keyword>
<dbReference type="EMBL" id="JAHRIO010060426">
    <property type="protein sequence ID" value="MEQ2177905.1"/>
    <property type="molecule type" value="Genomic_DNA"/>
</dbReference>
<keyword evidence="13" id="KW-1185">Reference proteome</keyword>
<dbReference type="PRINTS" id="PR00237">
    <property type="entry name" value="GPCRRHODOPSN"/>
</dbReference>
<evidence type="ECO:0000259" key="11">
    <source>
        <dbReference type="PROSITE" id="PS50262"/>
    </source>
</evidence>
<feature type="transmembrane region" description="Helical" evidence="10">
    <location>
        <begin position="127"/>
        <end position="145"/>
    </location>
</feature>
<keyword evidence="6 9" id="KW-0675">Receptor</keyword>
<feature type="transmembrane region" description="Helical" evidence="10">
    <location>
        <begin position="165"/>
        <end position="183"/>
    </location>
</feature>
<evidence type="ECO:0000256" key="4">
    <source>
        <dbReference type="ARBA" id="ARBA00023040"/>
    </source>
</evidence>
<feature type="transmembrane region" description="Helical" evidence="10">
    <location>
        <begin position="33"/>
        <end position="54"/>
    </location>
</feature>
<keyword evidence="8 9" id="KW-0807">Transducer</keyword>
<dbReference type="Proteomes" id="UP001476798">
    <property type="component" value="Unassembled WGS sequence"/>
</dbReference>
<keyword evidence="3 10" id="KW-1133">Transmembrane helix</keyword>
<evidence type="ECO:0000256" key="7">
    <source>
        <dbReference type="ARBA" id="ARBA00023180"/>
    </source>
</evidence>
<feature type="domain" description="G-protein coupled receptors family 1 profile" evidence="11">
    <location>
        <begin position="1"/>
        <end position="199"/>
    </location>
</feature>
<comment type="subcellular location">
    <subcellularLocation>
        <location evidence="1">Membrane</location>
        <topology evidence="1">Multi-pass membrane protein</topology>
    </subcellularLocation>
</comment>
<dbReference type="PROSITE" id="PS50262">
    <property type="entry name" value="G_PROTEIN_RECEP_F1_2"/>
    <property type="match status" value="1"/>
</dbReference>
<dbReference type="PANTHER" id="PTHR24232:SF25">
    <property type="entry name" value="P2Y PURINOCEPTOR 8"/>
    <property type="match status" value="1"/>
</dbReference>
<dbReference type="SUPFAM" id="SSF81321">
    <property type="entry name" value="Family A G protein-coupled receptor-like"/>
    <property type="match status" value="1"/>
</dbReference>
<evidence type="ECO:0000256" key="10">
    <source>
        <dbReference type="SAM" id="Phobius"/>
    </source>
</evidence>
<name>A0ABV0P2J1_9TELE</name>
<reference evidence="12 13" key="1">
    <citation type="submission" date="2021-06" db="EMBL/GenBank/DDBJ databases">
        <authorList>
            <person name="Palmer J.M."/>
        </authorList>
    </citation>
    <scope>NUCLEOTIDE SEQUENCE [LARGE SCALE GENOMIC DNA]</scope>
    <source>
        <strain evidence="12 13">GA_2019</strain>
        <tissue evidence="12">Muscle</tissue>
    </source>
</reference>
<accession>A0ABV0P2J1</accession>
<feature type="transmembrane region" description="Helical" evidence="10">
    <location>
        <begin position="82"/>
        <end position="115"/>
    </location>
</feature>
<evidence type="ECO:0000313" key="12">
    <source>
        <dbReference type="EMBL" id="MEQ2177905.1"/>
    </source>
</evidence>
<dbReference type="Gene3D" id="1.20.1070.10">
    <property type="entry name" value="Rhodopsin 7-helix transmembrane proteins"/>
    <property type="match status" value="1"/>
</dbReference>
<evidence type="ECO:0000256" key="5">
    <source>
        <dbReference type="ARBA" id="ARBA00023136"/>
    </source>
</evidence>
<evidence type="ECO:0000256" key="6">
    <source>
        <dbReference type="ARBA" id="ARBA00023170"/>
    </source>
</evidence>
<evidence type="ECO:0000256" key="1">
    <source>
        <dbReference type="ARBA" id="ARBA00004141"/>
    </source>
</evidence>
<evidence type="ECO:0000256" key="2">
    <source>
        <dbReference type="ARBA" id="ARBA00022692"/>
    </source>
</evidence>
<comment type="similarity">
    <text evidence="9">Belongs to the G-protein coupled receptor 1 family.</text>
</comment>